<dbReference type="EMBL" id="GGFL01010818">
    <property type="protein sequence ID" value="MBW74996.1"/>
    <property type="molecule type" value="Transcribed_RNA"/>
</dbReference>
<keyword evidence="2" id="KW-0472">Membrane</keyword>
<keyword evidence="2" id="KW-0812">Transmembrane</keyword>
<evidence type="ECO:0000313" key="3">
    <source>
        <dbReference type="EMBL" id="MBW74996.1"/>
    </source>
</evidence>
<sequence length="82" mass="9211">MRMENGRRVDGRWWWMIVVAPVGTTAATVTLTRTEPHPVTVRSIRSAHQRMILVHHRMMIEGSSATTTRRSTATIQRGVAGS</sequence>
<organism evidence="3">
    <name type="scientific">Anopheles darlingi</name>
    <name type="common">Mosquito</name>
    <dbReference type="NCBI Taxonomy" id="43151"/>
    <lineage>
        <taxon>Eukaryota</taxon>
        <taxon>Metazoa</taxon>
        <taxon>Ecdysozoa</taxon>
        <taxon>Arthropoda</taxon>
        <taxon>Hexapoda</taxon>
        <taxon>Insecta</taxon>
        <taxon>Pterygota</taxon>
        <taxon>Neoptera</taxon>
        <taxon>Endopterygota</taxon>
        <taxon>Diptera</taxon>
        <taxon>Nematocera</taxon>
        <taxon>Culicoidea</taxon>
        <taxon>Culicidae</taxon>
        <taxon>Anophelinae</taxon>
        <taxon>Anopheles</taxon>
    </lineage>
</organism>
<feature type="transmembrane region" description="Helical" evidence="2">
    <location>
        <begin position="12"/>
        <end position="32"/>
    </location>
</feature>
<keyword evidence="2" id="KW-1133">Transmembrane helix</keyword>
<protein>
    <submittedName>
        <fullName evidence="3">Putative secreted protein</fullName>
    </submittedName>
</protein>
<feature type="region of interest" description="Disordered" evidence="1">
    <location>
        <begin position="61"/>
        <end position="82"/>
    </location>
</feature>
<evidence type="ECO:0000256" key="1">
    <source>
        <dbReference type="SAM" id="MobiDB-lite"/>
    </source>
</evidence>
<feature type="compositionally biased region" description="Low complexity" evidence="1">
    <location>
        <begin position="63"/>
        <end position="74"/>
    </location>
</feature>
<name>A0A2M4DBT5_ANODA</name>
<accession>A0A2M4DBT5</accession>
<reference evidence="3" key="1">
    <citation type="submission" date="2018-01" db="EMBL/GenBank/DDBJ databases">
        <title>An insight into the sialome of Amazonian anophelines.</title>
        <authorList>
            <person name="Ribeiro J.M."/>
            <person name="Scarpassa V."/>
            <person name="Calvo E."/>
        </authorList>
    </citation>
    <scope>NUCLEOTIDE SEQUENCE</scope>
</reference>
<dbReference type="AlphaFoldDB" id="A0A2M4DBT5"/>
<proteinExistence type="predicted"/>
<evidence type="ECO:0000256" key="2">
    <source>
        <dbReference type="SAM" id="Phobius"/>
    </source>
</evidence>